<gene>
    <name evidence="1" type="ORF">F5876DRAFT_83821</name>
</gene>
<comment type="caution">
    <text evidence="1">The sequence shown here is derived from an EMBL/GenBank/DDBJ whole genome shotgun (WGS) entry which is preliminary data.</text>
</comment>
<evidence type="ECO:0000313" key="1">
    <source>
        <dbReference type="EMBL" id="KAJ3804081.1"/>
    </source>
</evidence>
<accession>A0ACC1TI27</accession>
<protein>
    <submittedName>
        <fullName evidence="1">Uncharacterized protein</fullName>
    </submittedName>
</protein>
<sequence>MNDMILIHLISTPDSILSTATTSSVSSEPDTAVSVKRKTVAMGRPPNMDIKQLIERVKKTTKTAKPGWTCIATKCTHQESGNNDSTRIKKHASSCLILAEEYPDKYQWARSGMAKDSIGTKLLQVSEGVTSDTEENEPKQAKQTTLDINVFKEKGRQKDKSMRADMQLRVDHLIIHLICARGLVPEILDSQEWHNLLKTK</sequence>
<dbReference type="EMBL" id="MU796331">
    <property type="protein sequence ID" value="KAJ3804081.1"/>
    <property type="molecule type" value="Genomic_DNA"/>
</dbReference>
<evidence type="ECO:0000313" key="2">
    <source>
        <dbReference type="Proteomes" id="UP001163835"/>
    </source>
</evidence>
<reference evidence="1" key="1">
    <citation type="submission" date="2022-09" db="EMBL/GenBank/DDBJ databases">
        <title>A Global Phylogenomic Analysis of the Shiitake Genus Lentinula.</title>
        <authorList>
            <consortium name="DOE Joint Genome Institute"/>
            <person name="Sierra-Patev S."/>
            <person name="Min B."/>
            <person name="Naranjo-Ortiz M."/>
            <person name="Looney B."/>
            <person name="Konkel Z."/>
            <person name="Slot J.C."/>
            <person name="Sakamoto Y."/>
            <person name="Steenwyk J.L."/>
            <person name="Rokas A."/>
            <person name="Carro J."/>
            <person name="Camarero S."/>
            <person name="Ferreira P."/>
            <person name="Molpeceres G."/>
            <person name="Ruiz-Duenas F.J."/>
            <person name="Serrano A."/>
            <person name="Henrissat B."/>
            <person name="Drula E."/>
            <person name="Hughes K.W."/>
            <person name="Mata J.L."/>
            <person name="Ishikawa N.K."/>
            <person name="Vargas-Isla R."/>
            <person name="Ushijima S."/>
            <person name="Smith C.A."/>
            <person name="Ahrendt S."/>
            <person name="Andreopoulos W."/>
            <person name="He G."/>
            <person name="Labutti K."/>
            <person name="Lipzen A."/>
            <person name="Ng V."/>
            <person name="Riley R."/>
            <person name="Sandor L."/>
            <person name="Barry K."/>
            <person name="Martinez A.T."/>
            <person name="Xiao Y."/>
            <person name="Gibbons J.G."/>
            <person name="Terashima K."/>
            <person name="Grigoriev I.V."/>
            <person name="Hibbett D.S."/>
        </authorList>
    </citation>
    <scope>NUCLEOTIDE SEQUENCE</scope>
    <source>
        <strain evidence="1">TMI1499</strain>
    </source>
</reference>
<proteinExistence type="predicted"/>
<keyword evidence="2" id="KW-1185">Reference proteome</keyword>
<dbReference type="Proteomes" id="UP001163835">
    <property type="component" value="Unassembled WGS sequence"/>
</dbReference>
<name>A0ACC1TI27_9AGAR</name>
<organism evidence="1 2">
    <name type="scientific">Lentinula aff. lateritia</name>
    <dbReference type="NCBI Taxonomy" id="2804960"/>
    <lineage>
        <taxon>Eukaryota</taxon>
        <taxon>Fungi</taxon>
        <taxon>Dikarya</taxon>
        <taxon>Basidiomycota</taxon>
        <taxon>Agaricomycotina</taxon>
        <taxon>Agaricomycetes</taxon>
        <taxon>Agaricomycetidae</taxon>
        <taxon>Agaricales</taxon>
        <taxon>Marasmiineae</taxon>
        <taxon>Omphalotaceae</taxon>
        <taxon>Lentinula</taxon>
    </lineage>
</organism>